<dbReference type="GO" id="GO:0005524">
    <property type="term" value="F:ATP binding"/>
    <property type="evidence" value="ECO:0007669"/>
    <property type="project" value="UniProtKB-KW"/>
</dbReference>
<proteinExistence type="predicted"/>
<reference evidence="12" key="1">
    <citation type="submission" date="2021-11" db="EMBL/GenBank/DDBJ databases">
        <title>Streptomyces corallinus and Kineosporia corallina sp. nov., two new coral-derived marine actinobacteria.</title>
        <authorList>
            <person name="Buangrab K."/>
            <person name="Sutthacheep M."/>
            <person name="Yeemin T."/>
            <person name="Harunari E."/>
            <person name="Igarashi Y."/>
            <person name="Sripreechasak P."/>
            <person name="Kanchanasin P."/>
            <person name="Tanasupawat S."/>
            <person name="Phongsopitanun W."/>
        </authorList>
    </citation>
    <scope>NUCLEOTIDE SEQUENCE</scope>
    <source>
        <strain evidence="12">JCM 31032</strain>
    </source>
</reference>
<dbReference type="Pfam" id="PF02518">
    <property type="entry name" value="HATPase_c"/>
    <property type="match status" value="1"/>
</dbReference>
<feature type="transmembrane region" description="Helical" evidence="10">
    <location>
        <begin position="55"/>
        <end position="73"/>
    </location>
</feature>
<keyword evidence="8" id="KW-0902">Two-component regulatory system</keyword>
<keyword evidence="7" id="KW-0067">ATP-binding</keyword>
<dbReference type="SMART" id="SM00387">
    <property type="entry name" value="HATPase_c"/>
    <property type="match status" value="1"/>
</dbReference>
<dbReference type="GO" id="GO:0000155">
    <property type="term" value="F:phosphorelay sensor kinase activity"/>
    <property type="evidence" value="ECO:0007669"/>
    <property type="project" value="InterPro"/>
</dbReference>
<evidence type="ECO:0000256" key="10">
    <source>
        <dbReference type="SAM" id="Phobius"/>
    </source>
</evidence>
<dbReference type="InterPro" id="IPR050482">
    <property type="entry name" value="Sensor_HK_TwoCompSys"/>
</dbReference>
<organism evidence="12 13">
    <name type="scientific">Kineosporia babensis</name>
    <dbReference type="NCBI Taxonomy" id="499548"/>
    <lineage>
        <taxon>Bacteria</taxon>
        <taxon>Bacillati</taxon>
        <taxon>Actinomycetota</taxon>
        <taxon>Actinomycetes</taxon>
        <taxon>Kineosporiales</taxon>
        <taxon>Kineosporiaceae</taxon>
        <taxon>Kineosporia</taxon>
    </lineage>
</organism>
<dbReference type="InterPro" id="IPR003594">
    <property type="entry name" value="HATPase_dom"/>
</dbReference>
<feature type="domain" description="Histidine kinase/HSP90-like ATPase" evidence="11">
    <location>
        <begin position="280"/>
        <end position="379"/>
    </location>
</feature>
<protein>
    <recommendedName>
        <fullName evidence="2">histidine kinase</fullName>
        <ecNumber evidence="2">2.7.13.3</ecNumber>
    </recommendedName>
</protein>
<name>A0A9X1NH85_9ACTN</name>
<dbReference type="InterPro" id="IPR055558">
    <property type="entry name" value="DUF7134"/>
</dbReference>
<keyword evidence="10" id="KW-0472">Membrane</keyword>
<feature type="compositionally biased region" description="Basic and acidic residues" evidence="9">
    <location>
        <begin position="391"/>
        <end position="405"/>
    </location>
</feature>
<feature type="transmembrane region" description="Helical" evidence="10">
    <location>
        <begin position="32"/>
        <end position="48"/>
    </location>
</feature>
<keyword evidence="10" id="KW-1133">Transmembrane helix</keyword>
<dbReference type="InterPro" id="IPR036890">
    <property type="entry name" value="HATPase_C_sf"/>
</dbReference>
<dbReference type="EMBL" id="JAJOMB010000013">
    <property type="protein sequence ID" value="MCD5313829.1"/>
    <property type="molecule type" value="Genomic_DNA"/>
</dbReference>
<sequence>MPTRDVLLALITFSVFTGPILSGSAEGQGPVWAIAAFGLAAAAPLALRRRAPVPVLLLVSLALILAALGGIRFTPWVSNFGPALGIAVFTVAERYPRRTSLRLSTAAIACVAAAELVAYGLHPGTEQNAVHLLIGPAGWLLGHALRTRQGLDRQLHAERAERAAEAERRIRAEERLKISADVHDIVSHALSLIAVRSGVARMVLEQRPDEAKSALTAIEAASRSALDELREVLRTIRTGDEDEEPRRRTLADVPPLVQRLREDGMPIELAQPPGSKSSSLIEETAYRIVQEALTNVVRHAGRPATSVKIEHAWGSLQICVQNCPGEGPAIVAASSAAGAGSGLGLSGMRQRAELHGGTFEAEPLADGGFRVRVVLPDPPEPPEPGLLSSPDARHERARSPRAGER</sequence>
<dbReference type="AlphaFoldDB" id="A0A9X1NH85"/>
<evidence type="ECO:0000313" key="13">
    <source>
        <dbReference type="Proteomes" id="UP001138997"/>
    </source>
</evidence>
<evidence type="ECO:0000256" key="7">
    <source>
        <dbReference type="ARBA" id="ARBA00022840"/>
    </source>
</evidence>
<dbReference type="PANTHER" id="PTHR24421:SF10">
    <property type="entry name" value="NITRATE_NITRITE SENSOR PROTEIN NARQ"/>
    <property type="match status" value="1"/>
</dbReference>
<evidence type="ECO:0000256" key="2">
    <source>
        <dbReference type="ARBA" id="ARBA00012438"/>
    </source>
</evidence>
<evidence type="ECO:0000256" key="3">
    <source>
        <dbReference type="ARBA" id="ARBA00022553"/>
    </source>
</evidence>
<dbReference type="CDD" id="cd16917">
    <property type="entry name" value="HATPase_UhpB-NarQ-NarX-like"/>
    <property type="match status" value="1"/>
</dbReference>
<keyword evidence="6 12" id="KW-0418">Kinase</keyword>
<evidence type="ECO:0000256" key="6">
    <source>
        <dbReference type="ARBA" id="ARBA00022777"/>
    </source>
</evidence>
<dbReference type="GO" id="GO:0016020">
    <property type="term" value="C:membrane"/>
    <property type="evidence" value="ECO:0007669"/>
    <property type="project" value="InterPro"/>
</dbReference>
<dbReference type="RefSeq" id="WP_231445516.1">
    <property type="nucleotide sequence ID" value="NZ_JAJOMB010000013.1"/>
</dbReference>
<evidence type="ECO:0000313" key="12">
    <source>
        <dbReference type="EMBL" id="MCD5313829.1"/>
    </source>
</evidence>
<accession>A0A9X1NH85</accession>
<keyword evidence="4" id="KW-0808">Transferase</keyword>
<dbReference type="Gene3D" id="3.30.565.10">
    <property type="entry name" value="Histidine kinase-like ATPase, C-terminal domain"/>
    <property type="match status" value="1"/>
</dbReference>
<evidence type="ECO:0000256" key="9">
    <source>
        <dbReference type="SAM" id="MobiDB-lite"/>
    </source>
</evidence>
<feature type="region of interest" description="Disordered" evidence="9">
    <location>
        <begin position="372"/>
        <end position="405"/>
    </location>
</feature>
<evidence type="ECO:0000256" key="4">
    <source>
        <dbReference type="ARBA" id="ARBA00022679"/>
    </source>
</evidence>
<comment type="caution">
    <text evidence="12">The sequence shown here is derived from an EMBL/GenBank/DDBJ whole genome shotgun (WGS) entry which is preliminary data.</text>
</comment>
<dbReference type="Pfam" id="PF07730">
    <property type="entry name" value="HisKA_3"/>
    <property type="match status" value="1"/>
</dbReference>
<keyword evidence="3" id="KW-0597">Phosphoprotein</keyword>
<comment type="catalytic activity">
    <reaction evidence="1">
        <text>ATP + protein L-histidine = ADP + protein N-phospho-L-histidine.</text>
        <dbReference type="EC" id="2.7.13.3"/>
    </reaction>
</comment>
<dbReference type="Pfam" id="PF23539">
    <property type="entry name" value="DUF7134"/>
    <property type="match status" value="1"/>
</dbReference>
<dbReference type="SUPFAM" id="SSF55874">
    <property type="entry name" value="ATPase domain of HSP90 chaperone/DNA topoisomerase II/histidine kinase"/>
    <property type="match status" value="1"/>
</dbReference>
<keyword evidence="13" id="KW-1185">Reference proteome</keyword>
<evidence type="ECO:0000259" key="11">
    <source>
        <dbReference type="SMART" id="SM00387"/>
    </source>
</evidence>
<dbReference type="GO" id="GO:0046983">
    <property type="term" value="F:protein dimerization activity"/>
    <property type="evidence" value="ECO:0007669"/>
    <property type="project" value="InterPro"/>
</dbReference>
<evidence type="ECO:0000256" key="8">
    <source>
        <dbReference type="ARBA" id="ARBA00023012"/>
    </source>
</evidence>
<evidence type="ECO:0000256" key="5">
    <source>
        <dbReference type="ARBA" id="ARBA00022741"/>
    </source>
</evidence>
<dbReference type="EC" id="2.7.13.3" evidence="2"/>
<dbReference type="Gene3D" id="1.20.5.1930">
    <property type="match status" value="1"/>
</dbReference>
<dbReference type="InterPro" id="IPR011712">
    <property type="entry name" value="Sig_transdc_His_kin_sub3_dim/P"/>
</dbReference>
<evidence type="ECO:0000256" key="1">
    <source>
        <dbReference type="ARBA" id="ARBA00000085"/>
    </source>
</evidence>
<keyword evidence="10" id="KW-0812">Transmembrane</keyword>
<gene>
    <name evidence="12" type="ORF">LR394_23250</name>
</gene>
<dbReference type="Proteomes" id="UP001138997">
    <property type="component" value="Unassembled WGS sequence"/>
</dbReference>
<keyword evidence="5" id="KW-0547">Nucleotide-binding</keyword>
<dbReference type="PANTHER" id="PTHR24421">
    <property type="entry name" value="NITRATE/NITRITE SENSOR PROTEIN NARX-RELATED"/>
    <property type="match status" value="1"/>
</dbReference>